<evidence type="ECO:0000256" key="1">
    <source>
        <dbReference type="ARBA" id="ARBA00004123"/>
    </source>
</evidence>
<dbReference type="GO" id="GO:0005665">
    <property type="term" value="C:RNA polymerase II, core complex"/>
    <property type="evidence" value="ECO:0007669"/>
    <property type="project" value="InterPro"/>
</dbReference>
<comment type="caution">
    <text evidence="7">The sequence shown here is derived from an EMBL/GenBank/DDBJ whole genome shotgun (WGS) entry which is preliminary data.</text>
</comment>
<keyword evidence="4" id="KW-0539">Nucleus</keyword>
<keyword evidence="3" id="KW-0804">Transcription</keyword>
<evidence type="ECO:0000256" key="5">
    <source>
        <dbReference type="ARBA" id="ARBA00025751"/>
    </source>
</evidence>
<evidence type="ECO:0000256" key="2">
    <source>
        <dbReference type="ARBA" id="ARBA00022478"/>
    </source>
</evidence>
<dbReference type="SUPFAM" id="SSF55257">
    <property type="entry name" value="RBP11-like subunits of RNA polymerase"/>
    <property type="match status" value="1"/>
</dbReference>
<name>A0A9P6DYB5_9AGAM</name>
<dbReference type="HAMAP" id="MF_00261">
    <property type="entry name" value="RNApol_arch_Rpo11"/>
    <property type="match status" value="1"/>
</dbReference>
<accession>A0A9P6DYB5</accession>
<proteinExistence type="inferred from homology"/>
<protein>
    <recommendedName>
        <fullName evidence="6">DNA-directed RNA polymerase RBP11-like dimerisation domain-containing protein</fullName>
    </recommendedName>
</protein>
<dbReference type="InterPro" id="IPR036603">
    <property type="entry name" value="RBP11-like"/>
</dbReference>
<dbReference type="Gene3D" id="3.30.1360.10">
    <property type="entry name" value="RNA polymerase, RBP11-like subunit"/>
    <property type="match status" value="1"/>
</dbReference>
<dbReference type="InterPro" id="IPR022905">
    <property type="entry name" value="Rpo11-like"/>
</dbReference>
<dbReference type="OrthoDB" id="10248581at2759"/>
<dbReference type="InterPro" id="IPR037685">
    <property type="entry name" value="RBP11"/>
</dbReference>
<dbReference type="PANTHER" id="PTHR13946">
    <property type="entry name" value="DNA-DIRECTED RNA POLYMERASE I,II,III"/>
    <property type="match status" value="1"/>
</dbReference>
<evidence type="ECO:0000313" key="8">
    <source>
        <dbReference type="Proteomes" id="UP000886523"/>
    </source>
</evidence>
<evidence type="ECO:0000256" key="3">
    <source>
        <dbReference type="ARBA" id="ARBA00023163"/>
    </source>
</evidence>
<gene>
    <name evidence="7" type="ORF">BS47DRAFT_1247526</name>
</gene>
<dbReference type="EMBL" id="MU128918">
    <property type="protein sequence ID" value="KAF9519321.1"/>
    <property type="molecule type" value="Genomic_DNA"/>
</dbReference>
<feature type="domain" description="DNA-directed RNA polymerase RBP11-like dimerisation" evidence="6">
    <location>
        <begin position="30"/>
        <end position="103"/>
    </location>
</feature>
<keyword evidence="2" id="KW-0240">DNA-directed RNA polymerase</keyword>
<comment type="similarity">
    <text evidence="5">Belongs to the archaeal Rpo11/eukaryotic RPB11/RPC19 RNA polymerase subunit family.</text>
</comment>
<dbReference type="GO" id="GO:0003899">
    <property type="term" value="F:DNA-directed RNA polymerase activity"/>
    <property type="evidence" value="ECO:0007669"/>
    <property type="project" value="InterPro"/>
</dbReference>
<dbReference type="AlphaFoldDB" id="A0A9P6DYB5"/>
<dbReference type="InterPro" id="IPR009025">
    <property type="entry name" value="RBP11-like_dimer"/>
</dbReference>
<dbReference type="GO" id="GO:0046983">
    <property type="term" value="F:protein dimerization activity"/>
    <property type="evidence" value="ECO:0007669"/>
    <property type="project" value="InterPro"/>
</dbReference>
<organism evidence="7 8">
    <name type="scientific">Hydnum rufescens UP504</name>
    <dbReference type="NCBI Taxonomy" id="1448309"/>
    <lineage>
        <taxon>Eukaryota</taxon>
        <taxon>Fungi</taxon>
        <taxon>Dikarya</taxon>
        <taxon>Basidiomycota</taxon>
        <taxon>Agaricomycotina</taxon>
        <taxon>Agaricomycetes</taxon>
        <taxon>Cantharellales</taxon>
        <taxon>Hydnaceae</taxon>
        <taxon>Hydnum</taxon>
    </lineage>
</organism>
<dbReference type="GO" id="GO:0006366">
    <property type="term" value="P:transcription by RNA polymerase II"/>
    <property type="evidence" value="ECO:0007669"/>
    <property type="project" value="InterPro"/>
</dbReference>
<feature type="non-terminal residue" evidence="7">
    <location>
        <position position="115"/>
    </location>
</feature>
<evidence type="ECO:0000256" key="4">
    <source>
        <dbReference type="ARBA" id="ARBA00023242"/>
    </source>
</evidence>
<evidence type="ECO:0000259" key="6">
    <source>
        <dbReference type="Pfam" id="PF13656"/>
    </source>
</evidence>
<evidence type="ECO:0000313" key="7">
    <source>
        <dbReference type="EMBL" id="KAF9519321.1"/>
    </source>
</evidence>
<sequence>MNAPNRFELYTLGDGEKLLDIQEDTKIPNAATFKIMKQDHTMANMIRGQLLTAPCVLFAGYKVPHPLDPHFILKVQTDGTITPAQALQEACQQLIVIIAELQNKFEKEFEMKELD</sequence>
<reference evidence="7" key="1">
    <citation type="journal article" date="2020" name="Nat. Commun.">
        <title>Large-scale genome sequencing of mycorrhizal fungi provides insights into the early evolution of symbiotic traits.</title>
        <authorList>
            <person name="Miyauchi S."/>
            <person name="Kiss E."/>
            <person name="Kuo A."/>
            <person name="Drula E."/>
            <person name="Kohler A."/>
            <person name="Sanchez-Garcia M."/>
            <person name="Morin E."/>
            <person name="Andreopoulos B."/>
            <person name="Barry K.W."/>
            <person name="Bonito G."/>
            <person name="Buee M."/>
            <person name="Carver A."/>
            <person name="Chen C."/>
            <person name="Cichocki N."/>
            <person name="Clum A."/>
            <person name="Culley D."/>
            <person name="Crous P.W."/>
            <person name="Fauchery L."/>
            <person name="Girlanda M."/>
            <person name="Hayes R.D."/>
            <person name="Keri Z."/>
            <person name="LaButti K."/>
            <person name="Lipzen A."/>
            <person name="Lombard V."/>
            <person name="Magnuson J."/>
            <person name="Maillard F."/>
            <person name="Murat C."/>
            <person name="Nolan M."/>
            <person name="Ohm R.A."/>
            <person name="Pangilinan J."/>
            <person name="Pereira M.F."/>
            <person name="Perotto S."/>
            <person name="Peter M."/>
            <person name="Pfister S."/>
            <person name="Riley R."/>
            <person name="Sitrit Y."/>
            <person name="Stielow J.B."/>
            <person name="Szollosi G."/>
            <person name="Zifcakova L."/>
            <person name="Stursova M."/>
            <person name="Spatafora J.W."/>
            <person name="Tedersoo L."/>
            <person name="Vaario L.M."/>
            <person name="Yamada A."/>
            <person name="Yan M."/>
            <person name="Wang P."/>
            <person name="Xu J."/>
            <person name="Bruns T."/>
            <person name="Baldrian P."/>
            <person name="Vilgalys R."/>
            <person name="Dunand C."/>
            <person name="Henrissat B."/>
            <person name="Grigoriev I.V."/>
            <person name="Hibbett D."/>
            <person name="Nagy L.G."/>
            <person name="Martin F.M."/>
        </authorList>
    </citation>
    <scope>NUCLEOTIDE SEQUENCE</scope>
    <source>
        <strain evidence="7">UP504</strain>
    </source>
</reference>
<dbReference type="Proteomes" id="UP000886523">
    <property type="component" value="Unassembled WGS sequence"/>
</dbReference>
<dbReference type="PANTHER" id="PTHR13946:SF16">
    <property type="entry name" value="DNA-DIRECTED RNA POLYMERASE II SUBUNIT RPB11"/>
    <property type="match status" value="1"/>
</dbReference>
<dbReference type="CDD" id="cd06926">
    <property type="entry name" value="RNAP_II_RPB11"/>
    <property type="match status" value="1"/>
</dbReference>
<dbReference type="Pfam" id="PF13656">
    <property type="entry name" value="RNA_pol_L_2"/>
    <property type="match status" value="1"/>
</dbReference>
<comment type="subcellular location">
    <subcellularLocation>
        <location evidence="1">Nucleus</location>
    </subcellularLocation>
</comment>
<keyword evidence="8" id="KW-1185">Reference proteome</keyword>